<dbReference type="PANTHER" id="PTHR42907">
    <property type="entry name" value="FMN-LINKED OXIDOREDUCTASES SUPERFAMILY PROTEIN"/>
    <property type="match status" value="1"/>
</dbReference>
<proteinExistence type="inferred from homology"/>
<evidence type="ECO:0000256" key="7">
    <source>
        <dbReference type="ARBA" id="ARBA00022884"/>
    </source>
</evidence>
<dbReference type="RefSeq" id="WP_256619021.1">
    <property type="nucleotide sequence ID" value="NZ_JANIBC010000004.1"/>
</dbReference>
<feature type="site" description="Interacts with tRNA; defines subfamily-specific binding signature" evidence="9">
    <location>
        <position position="292"/>
    </location>
</feature>
<evidence type="ECO:0000256" key="9">
    <source>
        <dbReference type="HAMAP-Rule" id="MF_02041"/>
    </source>
</evidence>
<dbReference type="InterPro" id="IPR035587">
    <property type="entry name" value="DUS-like_FMN-bd"/>
</dbReference>
<dbReference type="GO" id="GO:0102264">
    <property type="term" value="F:tRNA-dihydrouridine20 synthase activity"/>
    <property type="evidence" value="ECO:0007669"/>
    <property type="project" value="UniProtKB-EC"/>
</dbReference>
<feature type="domain" description="DUS-like FMN-binding" evidence="13">
    <location>
        <begin position="9"/>
        <end position="297"/>
    </location>
</feature>
<comment type="similarity">
    <text evidence="10">Belongs to the dus family.</text>
</comment>
<comment type="function">
    <text evidence="9">Catalyzes the synthesis of 5,6-dihydrouridine (D), a modified base found in the D-loop of most tRNAs, via the reduction of the C5-C6 double bond in target uridines. Specifically modifies U20 and U20a in tRNAs.</text>
</comment>
<comment type="cofactor">
    <cofactor evidence="1 9 10 12">
        <name>FMN</name>
        <dbReference type="ChEBI" id="CHEBI:58210"/>
    </cofactor>
</comment>
<comment type="caution">
    <text evidence="9">Lacks conserved residue(s) required for the propagation of feature annotation.</text>
</comment>
<dbReference type="SUPFAM" id="SSF51395">
    <property type="entry name" value="FMN-linked oxidoreductases"/>
    <property type="match status" value="1"/>
</dbReference>
<comment type="catalytic activity">
    <reaction evidence="9">
        <text>5,6-dihydrouridine(20) in tRNA + NAD(+) = uridine(20) in tRNA + NADH + H(+)</text>
        <dbReference type="Rhea" id="RHEA:53340"/>
        <dbReference type="Rhea" id="RHEA-COMP:13533"/>
        <dbReference type="Rhea" id="RHEA-COMP:13534"/>
        <dbReference type="ChEBI" id="CHEBI:15378"/>
        <dbReference type="ChEBI" id="CHEBI:57540"/>
        <dbReference type="ChEBI" id="CHEBI:57945"/>
        <dbReference type="ChEBI" id="CHEBI:65315"/>
        <dbReference type="ChEBI" id="CHEBI:74443"/>
        <dbReference type="EC" id="1.3.1.91"/>
    </reaction>
</comment>
<feature type="binding site" evidence="9 12">
    <location>
        <position position="132"/>
    </location>
    <ligand>
        <name>FMN</name>
        <dbReference type="ChEBI" id="CHEBI:58210"/>
    </ligand>
</feature>
<reference evidence="14" key="1">
    <citation type="submission" date="2022-07" db="EMBL/GenBank/DDBJ databases">
        <title>Parvularcula maris sp. nov., an algicidal bacterium isolated from seawater.</title>
        <authorList>
            <person name="Li F."/>
        </authorList>
    </citation>
    <scope>NUCLEOTIDE SEQUENCE</scope>
    <source>
        <strain evidence="14">BGMRC 0090</strain>
    </source>
</reference>
<evidence type="ECO:0000259" key="13">
    <source>
        <dbReference type="Pfam" id="PF01207"/>
    </source>
</evidence>
<dbReference type="PIRSF" id="PIRSF006621">
    <property type="entry name" value="Dus"/>
    <property type="match status" value="1"/>
</dbReference>
<keyword evidence="15" id="KW-1185">Reference proteome</keyword>
<feature type="active site" description="Proton donor" evidence="9 11">
    <location>
        <position position="93"/>
    </location>
</feature>
<accession>A0A9X2LAS7</accession>
<keyword evidence="8 9" id="KW-0560">Oxidoreductase</keyword>
<dbReference type="InterPro" id="IPR001269">
    <property type="entry name" value="DUS_fam"/>
</dbReference>
<evidence type="ECO:0000256" key="3">
    <source>
        <dbReference type="ARBA" id="ARBA00022630"/>
    </source>
</evidence>
<dbReference type="Gene3D" id="3.20.20.70">
    <property type="entry name" value="Aldolase class I"/>
    <property type="match status" value="1"/>
</dbReference>
<keyword evidence="4 9" id="KW-0288">FMN</keyword>
<comment type="similarity">
    <text evidence="9">Belongs to the Dus family. DusA subfamily.</text>
</comment>
<dbReference type="InterPro" id="IPR018517">
    <property type="entry name" value="tRNA_hU_synthase_CS"/>
</dbReference>
<comment type="catalytic activity">
    <reaction evidence="9">
        <text>5,6-dihydrouridine(20) in tRNA + NADP(+) = uridine(20) in tRNA + NADPH + H(+)</text>
        <dbReference type="Rhea" id="RHEA:53336"/>
        <dbReference type="Rhea" id="RHEA-COMP:13533"/>
        <dbReference type="Rhea" id="RHEA-COMP:13534"/>
        <dbReference type="ChEBI" id="CHEBI:15378"/>
        <dbReference type="ChEBI" id="CHEBI:57783"/>
        <dbReference type="ChEBI" id="CHEBI:58349"/>
        <dbReference type="ChEBI" id="CHEBI:65315"/>
        <dbReference type="ChEBI" id="CHEBI:74443"/>
        <dbReference type="EC" id="1.3.1.91"/>
    </reaction>
</comment>
<evidence type="ECO:0000256" key="6">
    <source>
        <dbReference type="ARBA" id="ARBA00022857"/>
    </source>
</evidence>
<keyword evidence="6 9" id="KW-0521">NADP</keyword>
<comment type="catalytic activity">
    <reaction evidence="9">
        <text>5,6-dihydrouridine(20a) in tRNA + NAD(+) = uridine(20a) in tRNA + NADH + H(+)</text>
        <dbReference type="Rhea" id="RHEA:53348"/>
        <dbReference type="Rhea" id="RHEA-COMP:13535"/>
        <dbReference type="Rhea" id="RHEA-COMP:13536"/>
        <dbReference type="ChEBI" id="CHEBI:15378"/>
        <dbReference type="ChEBI" id="CHEBI:57540"/>
        <dbReference type="ChEBI" id="CHEBI:57945"/>
        <dbReference type="ChEBI" id="CHEBI:65315"/>
        <dbReference type="ChEBI" id="CHEBI:74443"/>
    </reaction>
</comment>
<dbReference type="NCBIfam" id="NF008774">
    <property type="entry name" value="PRK11815.1"/>
    <property type="match status" value="1"/>
</dbReference>
<dbReference type="Proteomes" id="UP001142610">
    <property type="component" value="Unassembled WGS sequence"/>
</dbReference>
<keyword evidence="5 9" id="KW-0819">tRNA processing</keyword>
<comment type="catalytic activity">
    <reaction evidence="9">
        <text>5,6-dihydrouridine(20a) in tRNA + NADP(+) = uridine(20a) in tRNA + NADPH + H(+)</text>
        <dbReference type="Rhea" id="RHEA:53344"/>
        <dbReference type="Rhea" id="RHEA-COMP:13535"/>
        <dbReference type="Rhea" id="RHEA-COMP:13536"/>
        <dbReference type="ChEBI" id="CHEBI:15378"/>
        <dbReference type="ChEBI" id="CHEBI:57783"/>
        <dbReference type="ChEBI" id="CHEBI:58349"/>
        <dbReference type="ChEBI" id="CHEBI:65315"/>
        <dbReference type="ChEBI" id="CHEBI:74443"/>
    </reaction>
</comment>
<protein>
    <recommendedName>
        <fullName evidence="9">tRNA-dihydrouridine(20/20a) synthase</fullName>
        <ecNumber evidence="9">1.3.1.91</ecNumber>
    </recommendedName>
    <alternativeName>
        <fullName evidence="9">U20-specific dihydrouridine synthase</fullName>
        <shortName evidence="9">U20-specific Dus</shortName>
    </alternativeName>
    <alternativeName>
        <fullName evidence="9">tRNA-dihydrouridine synthase A</fullName>
    </alternativeName>
</protein>
<feature type="binding site" evidence="9 12">
    <location>
        <begin position="226"/>
        <end position="227"/>
    </location>
    <ligand>
        <name>FMN</name>
        <dbReference type="ChEBI" id="CHEBI:58210"/>
    </ligand>
</feature>
<evidence type="ECO:0000256" key="12">
    <source>
        <dbReference type="PIRSR" id="PIRSR006621-2"/>
    </source>
</evidence>
<feature type="site" description="Interacts with tRNA; defines subfamily-specific binding signature" evidence="9">
    <location>
        <position position="289"/>
    </location>
</feature>
<dbReference type="PANTHER" id="PTHR42907:SF1">
    <property type="entry name" value="FMN-LINKED OXIDOREDUCTASES SUPERFAMILY PROTEIN"/>
    <property type="match status" value="1"/>
</dbReference>
<keyword evidence="3 9" id="KW-0285">Flavoprotein</keyword>
<feature type="site" description="Interacts with tRNA" evidence="9">
    <location>
        <position position="90"/>
    </location>
</feature>
<feature type="binding site" evidence="9 12">
    <location>
        <position position="164"/>
    </location>
    <ligand>
        <name>FMN</name>
        <dbReference type="ChEBI" id="CHEBI:58210"/>
    </ligand>
</feature>
<feature type="site" description="Interacts with tRNA" evidence="9">
    <location>
        <position position="179"/>
    </location>
</feature>
<evidence type="ECO:0000256" key="10">
    <source>
        <dbReference type="PIRNR" id="PIRNR006621"/>
    </source>
</evidence>
<dbReference type="EMBL" id="JANIBC010000004">
    <property type="protein sequence ID" value="MCQ8185152.1"/>
    <property type="molecule type" value="Genomic_DNA"/>
</dbReference>
<evidence type="ECO:0000313" key="15">
    <source>
        <dbReference type="Proteomes" id="UP001142610"/>
    </source>
</evidence>
<sequence>MTTSHAFSVAPMIDWTDRYCRFFHRQLTRRALLYTEMVTAEAILNGDQGRLLAYDHGGPTALQLGGSDADKMAKAARIGATYGYDEINMNVGCPSDRVQSGRFGACLMAEPELVRDCLIAMREAVALPVTAKCRIGIDDQDPEVILPRFLEEVQRAGVTTVIVHARKAWLQGLSPKENRTVPPLDYGLVERMKERFPDMRLILNGGIASPREGLEHLEKLDGVMLGRAAYERPMELSEVDQLYFGEAPSSVTAEEVVRTVTEKVETDGTPIWRYARHMLGLFAGRPGARRWRRRISEEGRSDDPRLLMRILIEEGLAIPSRQAAE</sequence>
<dbReference type="InterPro" id="IPR013785">
    <property type="entry name" value="Aldolase_TIM"/>
</dbReference>
<dbReference type="InterPro" id="IPR004653">
    <property type="entry name" value="DusA"/>
</dbReference>
<evidence type="ECO:0000256" key="5">
    <source>
        <dbReference type="ARBA" id="ARBA00022694"/>
    </source>
</evidence>
<gene>
    <name evidence="9 14" type="primary">dusA</name>
    <name evidence="14" type="ORF">NOG11_07075</name>
</gene>
<feature type="binding site" evidence="9 12">
    <location>
        <begin position="204"/>
        <end position="206"/>
    </location>
    <ligand>
        <name>FMN</name>
        <dbReference type="ChEBI" id="CHEBI:58210"/>
    </ligand>
</feature>
<dbReference type="CDD" id="cd02801">
    <property type="entry name" value="DUS_like_FMN"/>
    <property type="match status" value="1"/>
</dbReference>
<evidence type="ECO:0000256" key="2">
    <source>
        <dbReference type="ARBA" id="ARBA00022555"/>
    </source>
</evidence>
<dbReference type="GO" id="GO:0000049">
    <property type="term" value="F:tRNA binding"/>
    <property type="evidence" value="ECO:0007669"/>
    <property type="project" value="UniProtKB-UniRule"/>
</dbReference>
<evidence type="ECO:0000256" key="4">
    <source>
        <dbReference type="ARBA" id="ARBA00022643"/>
    </source>
</evidence>
<comment type="caution">
    <text evidence="14">The sequence shown here is derived from an EMBL/GenBank/DDBJ whole genome shotgun (WGS) entry which is preliminary data.</text>
</comment>
<keyword evidence="7 9" id="KW-0694">RNA-binding</keyword>
<evidence type="ECO:0000256" key="1">
    <source>
        <dbReference type="ARBA" id="ARBA00001917"/>
    </source>
</evidence>
<dbReference type="GO" id="GO:0050660">
    <property type="term" value="F:flavin adenine dinucleotide binding"/>
    <property type="evidence" value="ECO:0007669"/>
    <property type="project" value="InterPro"/>
</dbReference>
<dbReference type="Gene3D" id="1.20.120.1460">
    <property type="match status" value="1"/>
</dbReference>
<organism evidence="14 15">
    <name type="scientific">Parvularcula maris</name>
    <dbReference type="NCBI Taxonomy" id="2965077"/>
    <lineage>
        <taxon>Bacteria</taxon>
        <taxon>Pseudomonadati</taxon>
        <taxon>Pseudomonadota</taxon>
        <taxon>Alphaproteobacteria</taxon>
        <taxon>Parvularculales</taxon>
        <taxon>Parvularculaceae</taxon>
        <taxon>Parvularcula</taxon>
    </lineage>
</organism>
<dbReference type="GO" id="GO:0010181">
    <property type="term" value="F:FMN binding"/>
    <property type="evidence" value="ECO:0007669"/>
    <property type="project" value="UniProtKB-UniRule"/>
</dbReference>
<dbReference type="Pfam" id="PF01207">
    <property type="entry name" value="Dus"/>
    <property type="match status" value="1"/>
</dbReference>
<dbReference type="AlphaFoldDB" id="A0A9X2LAS7"/>
<evidence type="ECO:0000256" key="8">
    <source>
        <dbReference type="ARBA" id="ARBA00023002"/>
    </source>
</evidence>
<feature type="binding site" evidence="9 12">
    <location>
        <position position="63"/>
    </location>
    <ligand>
        <name>FMN</name>
        <dbReference type="ChEBI" id="CHEBI:58210"/>
    </ligand>
</feature>
<dbReference type="PROSITE" id="PS01136">
    <property type="entry name" value="UPF0034"/>
    <property type="match status" value="1"/>
</dbReference>
<keyword evidence="2 9" id="KW-0820">tRNA-binding</keyword>
<dbReference type="HAMAP" id="MF_02041">
    <property type="entry name" value="DusA_subfam"/>
    <property type="match status" value="1"/>
</dbReference>
<name>A0A9X2LAS7_9PROT</name>
<feature type="site" description="Interacts with tRNA; defines subfamily-specific binding signature" evidence="9">
    <location>
        <position position="176"/>
    </location>
</feature>
<evidence type="ECO:0000313" key="14">
    <source>
        <dbReference type="EMBL" id="MCQ8185152.1"/>
    </source>
</evidence>
<evidence type="ECO:0000256" key="11">
    <source>
        <dbReference type="PIRSR" id="PIRSR006621-1"/>
    </source>
</evidence>
<dbReference type="EC" id="1.3.1.91" evidence="9"/>
<keyword evidence="12" id="KW-0547">Nucleotide-binding</keyword>